<keyword evidence="4" id="KW-1185">Reference proteome</keyword>
<evidence type="ECO:0000256" key="1">
    <source>
        <dbReference type="SAM" id="Phobius"/>
    </source>
</evidence>
<accession>A0ABU8I568</accession>
<protein>
    <submittedName>
        <fullName evidence="3">Carboxypeptidase-like regulatory domain-containing protein</fullName>
    </submittedName>
</protein>
<dbReference type="SUPFAM" id="SSF49464">
    <property type="entry name" value="Carboxypeptidase regulatory domain-like"/>
    <property type="match status" value="1"/>
</dbReference>
<evidence type="ECO:0000259" key="2">
    <source>
        <dbReference type="Pfam" id="PF03544"/>
    </source>
</evidence>
<comment type="caution">
    <text evidence="3">The sequence shown here is derived from an EMBL/GenBank/DDBJ whole genome shotgun (WGS) entry which is preliminary data.</text>
</comment>
<proteinExistence type="predicted"/>
<dbReference type="InterPro" id="IPR008969">
    <property type="entry name" value="CarboxyPept-like_regulatory"/>
</dbReference>
<dbReference type="EMBL" id="JAYLLN010000008">
    <property type="protein sequence ID" value="MEI5984345.1"/>
    <property type="molecule type" value="Genomic_DNA"/>
</dbReference>
<keyword evidence="1" id="KW-0472">Membrane</keyword>
<dbReference type="Gene3D" id="3.30.1150.10">
    <property type="match status" value="1"/>
</dbReference>
<feature type="domain" description="TonB C-terminal" evidence="2">
    <location>
        <begin position="368"/>
        <end position="423"/>
    </location>
</feature>
<keyword evidence="1" id="KW-0812">Transmembrane</keyword>
<reference evidence="3 4" key="1">
    <citation type="submission" date="2024-01" db="EMBL/GenBank/DDBJ databases">
        <title>Sphingobacterium tenebrionis sp. nov., a novel endophyte isolated from tenebrio molitor intestines.</title>
        <authorList>
            <person name="Zhang C."/>
        </authorList>
    </citation>
    <scope>NUCLEOTIDE SEQUENCE [LARGE SCALE GENOMIC DNA]</scope>
    <source>
        <strain evidence="3 4">PU5-4</strain>
    </source>
</reference>
<gene>
    <name evidence="3" type="ORF">VJ786_05445</name>
</gene>
<dbReference type="RefSeq" id="WP_134777037.1">
    <property type="nucleotide sequence ID" value="NZ_JAYLLN010000008.1"/>
</dbReference>
<name>A0ABU8I568_9SPHI</name>
<evidence type="ECO:0000313" key="3">
    <source>
        <dbReference type="EMBL" id="MEI5984345.1"/>
    </source>
</evidence>
<evidence type="ECO:0000313" key="4">
    <source>
        <dbReference type="Proteomes" id="UP001363035"/>
    </source>
</evidence>
<sequence>MNNHFDIAYLRKYVNGELSPSEMYALEKASHQDEFLMDIILGLEQEKALGESELLDKKDLDSAIYERTHPKKIQKMGYIRWISIAAALVLAFGIGLTWYLNRDVEQETMEESIAAADQAAPMDSPTNVAPIDSLADELFEPEQEIAMLEKKAPQRRASKDAVVEIQRPKLRFPDAPVATEADRMGFGRWRDTSYDFRNEDMIVDNRIAGKVSGVQTDNQIVIRGINSIAKKETITGAVARVGSAQDKKTIVTGLVLDQVSGRPLDHVTVRDVQTNEIAITDSSGQYIMPLSANSQELELISLGYESKRIIASNNKVVQLAPSNQSLDEVVVVGVSGRARKTKSEPLAGWSAFRKYLEDQTGQSLLGKGAVTLVFDVSNAGRPVEIQVKKSSNAVLNQRAIQIISNGPDWSLGNDGKKVEVKVEFR</sequence>
<dbReference type="Proteomes" id="UP001363035">
    <property type="component" value="Unassembled WGS sequence"/>
</dbReference>
<dbReference type="Pfam" id="PF13715">
    <property type="entry name" value="CarbopepD_reg_2"/>
    <property type="match status" value="1"/>
</dbReference>
<dbReference type="Gene3D" id="2.60.40.1120">
    <property type="entry name" value="Carboxypeptidase-like, regulatory domain"/>
    <property type="match status" value="1"/>
</dbReference>
<keyword evidence="1" id="KW-1133">Transmembrane helix</keyword>
<dbReference type="Pfam" id="PF03544">
    <property type="entry name" value="TonB_C"/>
    <property type="match status" value="1"/>
</dbReference>
<organism evidence="3 4">
    <name type="scientific">Sphingobacterium tenebrionis</name>
    <dbReference type="NCBI Taxonomy" id="3111775"/>
    <lineage>
        <taxon>Bacteria</taxon>
        <taxon>Pseudomonadati</taxon>
        <taxon>Bacteroidota</taxon>
        <taxon>Sphingobacteriia</taxon>
        <taxon>Sphingobacteriales</taxon>
        <taxon>Sphingobacteriaceae</taxon>
        <taxon>Sphingobacterium</taxon>
    </lineage>
</organism>
<dbReference type="InterPro" id="IPR037682">
    <property type="entry name" value="TonB_C"/>
</dbReference>
<feature type="transmembrane region" description="Helical" evidence="1">
    <location>
        <begin position="78"/>
        <end position="100"/>
    </location>
</feature>